<evidence type="ECO:0000313" key="2">
    <source>
        <dbReference type="Proteomes" id="UP001498398"/>
    </source>
</evidence>
<evidence type="ECO:0000313" key="1">
    <source>
        <dbReference type="EMBL" id="KAK7448444.1"/>
    </source>
</evidence>
<keyword evidence="2" id="KW-1185">Reference proteome</keyword>
<dbReference type="EMBL" id="JBANRG010000038">
    <property type="protein sequence ID" value="KAK7448444.1"/>
    <property type="molecule type" value="Genomic_DNA"/>
</dbReference>
<comment type="caution">
    <text evidence="1">The sequence shown here is derived from an EMBL/GenBank/DDBJ whole genome shotgun (WGS) entry which is preliminary data.</text>
</comment>
<accession>A0ABR1J290</accession>
<sequence>MTHNRFSGDLTAAEAFWRDHSTWLEERGYHLRPRYQPDWKPSWFEEDVDSRFVSEDAHMAKASFYPLATA</sequence>
<protein>
    <submittedName>
        <fullName evidence="1">Uncharacterized protein</fullName>
    </submittedName>
</protein>
<organism evidence="1 2">
    <name type="scientific">Marasmiellus scandens</name>
    <dbReference type="NCBI Taxonomy" id="2682957"/>
    <lineage>
        <taxon>Eukaryota</taxon>
        <taxon>Fungi</taxon>
        <taxon>Dikarya</taxon>
        <taxon>Basidiomycota</taxon>
        <taxon>Agaricomycotina</taxon>
        <taxon>Agaricomycetes</taxon>
        <taxon>Agaricomycetidae</taxon>
        <taxon>Agaricales</taxon>
        <taxon>Marasmiineae</taxon>
        <taxon>Omphalotaceae</taxon>
        <taxon>Marasmiellus</taxon>
    </lineage>
</organism>
<dbReference type="Proteomes" id="UP001498398">
    <property type="component" value="Unassembled WGS sequence"/>
</dbReference>
<gene>
    <name evidence="1" type="ORF">VKT23_013706</name>
</gene>
<proteinExistence type="predicted"/>
<name>A0ABR1J290_9AGAR</name>
<reference evidence="1 2" key="1">
    <citation type="submission" date="2024-01" db="EMBL/GenBank/DDBJ databases">
        <title>A draft genome for the cacao thread blight pathogen Marasmiellus scandens.</title>
        <authorList>
            <person name="Baruah I.K."/>
            <person name="Leung J."/>
            <person name="Bukari Y."/>
            <person name="Amoako-Attah I."/>
            <person name="Meinhardt L.W."/>
            <person name="Bailey B.A."/>
            <person name="Cohen S.P."/>
        </authorList>
    </citation>
    <scope>NUCLEOTIDE SEQUENCE [LARGE SCALE GENOMIC DNA]</scope>
    <source>
        <strain evidence="1 2">GH-19</strain>
    </source>
</reference>